<dbReference type="EMBL" id="BSBI01000003">
    <property type="protein sequence ID" value="GLF94273.1"/>
    <property type="molecule type" value="Genomic_DNA"/>
</dbReference>
<sequence length="431" mass="45839">MGHSPESEDLGAVIRGARCAARLTQAQLGRECGYSASAISRIESNKLRPDRAAELRIAAALGIPPERLGRSAVPDAPAIATVAISSLSDEEDAVRRRKLLTGTLAIGATGVVGPGPAAAATPQTDRHGLEEILFRLPAAEPVALPRLAEQSATARSLFRSARYNDLGRSLPRLLATAEATRDATAGRQREQACAVLARAYVLASELGSKLHSDAAWAAADRALAAARASGMPVPIGEATRVLAITMRRSGRSSSAVHLLTRQAAELDAVQDRTGAVRTTLLLTAAYSAATGRDRTTALALLDEAREDAERLPEVPGLFTVGTSRAQVDVYRIGVFNALGTPDEGVKVAANLDTDRLPTAERRARAWTDIARMWHALGDGEQTFAALRRVEQEAPQEVRRPALRALTSDLLYGPTRVRGLREFAVRINAVVV</sequence>
<dbReference type="PROSITE" id="PS50943">
    <property type="entry name" value="HTH_CROC1"/>
    <property type="match status" value="1"/>
</dbReference>
<organism evidence="2 3">
    <name type="scientific">Streptomyces yaizuensis</name>
    <dbReference type="NCBI Taxonomy" id="2989713"/>
    <lineage>
        <taxon>Bacteria</taxon>
        <taxon>Bacillati</taxon>
        <taxon>Actinomycetota</taxon>
        <taxon>Actinomycetes</taxon>
        <taxon>Kitasatosporales</taxon>
        <taxon>Streptomycetaceae</taxon>
        <taxon>Streptomyces</taxon>
    </lineage>
</organism>
<accession>A0ABQ5NV76</accession>
<evidence type="ECO:0000259" key="1">
    <source>
        <dbReference type="PROSITE" id="PS50943"/>
    </source>
</evidence>
<dbReference type="Pfam" id="PF13560">
    <property type="entry name" value="HTH_31"/>
    <property type="match status" value="1"/>
</dbReference>
<dbReference type="CDD" id="cd00093">
    <property type="entry name" value="HTH_XRE"/>
    <property type="match status" value="1"/>
</dbReference>
<dbReference type="RefSeq" id="WP_323446378.1">
    <property type="nucleotide sequence ID" value="NZ_BSBI01000003.1"/>
</dbReference>
<comment type="caution">
    <text evidence="2">The sequence shown here is derived from an EMBL/GenBank/DDBJ whole genome shotgun (WGS) entry which is preliminary data.</text>
</comment>
<dbReference type="Gene3D" id="1.10.260.40">
    <property type="entry name" value="lambda repressor-like DNA-binding domains"/>
    <property type="match status" value="1"/>
</dbReference>
<keyword evidence="3" id="KW-1185">Reference proteome</keyword>
<gene>
    <name evidence="2" type="ORF">SYYSPA8_08270</name>
</gene>
<evidence type="ECO:0000313" key="2">
    <source>
        <dbReference type="EMBL" id="GLF94273.1"/>
    </source>
</evidence>
<feature type="domain" description="HTH cro/C1-type" evidence="1">
    <location>
        <begin position="14"/>
        <end position="68"/>
    </location>
</feature>
<evidence type="ECO:0000313" key="3">
    <source>
        <dbReference type="Proteomes" id="UP001291653"/>
    </source>
</evidence>
<name>A0ABQ5NV76_9ACTN</name>
<protein>
    <submittedName>
        <fullName evidence="2">Helix-turn-helix domain-containing protein</fullName>
    </submittedName>
</protein>
<reference evidence="2 3" key="1">
    <citation type="submission" date="2022-10" db="EMBL/GenBank/DDBJ databases">
        <title>Draft genome sequence of Streptomyces sp. YSPA8.</title>
        <authorList>
            <person name="Moriuchi R."/>
            <person name="Dohra H."/>
            <person name="Yamamura H."/>
            <person name="Kodani S."/>
        </authorList>
    </citation>
    <scope>NUCLEOTIDE SEQUENCE [LARGE SCALE GENOMIC DNA]</scope>
    <source>
        <strain evidence="2 3">YSPA8</strain>
    </source>
</reference>
<proteinExistence type="predicted"/>
<dbReference type="InterPro" id="IPR001387">
    <property type="entry name" value="Cro/C1-type_HTH"/>
</dbReference>
<dbReference type="SUPFAM" id="SSF47413">
    <property type="entry name" value="lambda repressor-like DNA-binding domains"/>
    <property type="match status" value="1"/>
</dbReference>
<dbReference type="InterPro" id="IPR010982">
    <property type="entry name" value="Lambda_DNA-bd_dom_sf"/>
</dbReference>
<dbReference type="SMART" id="SM00530">
    <property type="entry name" value="HTH_XRE"/>
    <property type="match status" value="1"/>
</dbReference>
<dbReference type="Proteomes" id="UP001291653">
    <property type="component" value="Unassembled WGS sequence"/>
</dbReference>